<dbReference type="AlphaFoldDB" id="A0A1F5G1D5"/>
<evidence type="ECO:0008006" key="3">
    <source>
        <dbReference type="Google" id="ProtNLM"/>
    </source>
</evidence>
<reference evidence="1 2" key="1">
    <citation type="journal article" date="2016" name="Nat. Commun.">
        <title>Thousands of microbial genomes shed light on interconnected biogeochemical processes in an aquifer system.</title>
        <authorList>
            <person name="Anantharaman K."/>
            <person name="Brown C.T."/>
            <person name="Hug L.A."/>
            <person name="Sharon I."/>
            <person name="Castelle C.J."/>
            <person name="Probst A.J."/>
            <person name="Thomas B.C."/>
            <person name="Singh A."/>
            <person name="Wilkins M.J."/>
            <person name="Karaoz U."/>
            <person name="Brodie E.L."/>
            <person name="Williams K.H."/>
            <person name="Hubbard S.S."/>
            <person name="Banfield J.F."/>
        </authorList>
    </citation>
    <scope>NUCLEOTIDE SEQUENCE [LARGE SCALE GENOMIC DNA]</scope>
</reference>
<proteinExistence type="predicted"/>
<sequence length="105" mass="11788">MLPKISLKDKYKLPDKLKVLIIKSKSGGLTAKLVDYPGCITHAQSMGELIENLNDAVLTYFEVPRNEAVMADFVYAPTQPTLRLKIKPKEKPNIFVPVFPTYSHA</sequence>
<gene>
    <name evidence="1" type="ORF">A2696_03155</name>
</gene>
<dbReference type="Gene3D" id="3.30.160.250">
    <property type="match status" value="1"/>
</dbReference>
<dbReference type="Proteomes" id="UP000177069">
    <property type="component" value="Unassembled WGS sequence"/>
</dbReference>
<comment type="caution">
    <text evidence="1">The sequence shown here is derived from an EMBL/GenBank/DDBJ whole genome shotgun (WGS) entry which is preliminary data.</text>
</comment>
<name>A0A1F5G1D5_9BACT</name>
<evidence type="ECO:0000313" key="2">
    <source>
        <dbReference type="Proteomes" id="UP000177069"/>
    </source>
</evidence>
<dbReference type="EMBL" id="MFBA01000018">
    <property type="protein sequence ID" value="OGD85647.1"/>
    <property type="molecule type" value="Genomic_DNA"/>
</dbReference>
<evidence type="ECO:0000313" key="1">
    <source>
        <dbReference type="EMBL" id="OGD85647.1"/>
    </source>
</evidence>
<protein>
    <recommendedName>
        <fullName evidence="3">HicB-like antitoxin of toxin-antitoxin system domain-containing protein</fullName>
    </recommendedName>
</protein>
<organism evidence="1 2">
    <name type="scientific">Candidatus Curtissbacteria bacterium RIFCSPHIGHO2_01_FULL_41_13</name>
    <dbReference type="NCBI Taxonomy" id="1797745"/>
    <lineage>
        <taxon>Bacteria</taxon>
        <taxon>Candidatus Curtissiibacteriota</taxon>
    </lineage>
</organism>
<dbReference type="InterPro" id="IPR035069">
    <property type="entry name" value="TTHA1013/TTHA0281-like"/>
</dbReference>
<dbReference type="SUPFAM" id="SSF143100">
    <property type="entry name" value="TTHA1013/TTHA0281-like"/>
    <property type="match status" value="1"/>
</dbReference>
<accession>A0A1F5G1D5</accession>